<organism evidence="1 2">
    <name type="scientific">Porphyromonas levii</name>
    <dbReference type="NCBI Taxonomy" id="28114"/>
    <lineage>
        <taxon>Bacteria</taxon>
        <taxon>Pseudomonadati</taxon>
        <taxon>Bacteroidota</taxon>
        <taxon>Bacteroidia</taxon>
        <taxon>Bacteroidales</taxon>
        <taxon>Porphyromonadaceae</taxon>
        <taxon>Porphyromonas</taxon>
    </lineage>
</organism>
<dbReference type="AlphaFoldDB" id="A0A4Y8WQ89"/>
<reference evidence="1 2" key="1">
    <citation type="submission" date="2019-03" db="EMBL/GenBank/DDBJ databases">
        <title>Porphyromonas levii Isolated from the Uterus of Dairy Cows.</title>
        <authorList>
            <person name="Francis A.M."/>
        </authorList>
    </citation>
    <scope>NUCLEOTIDE SEQUENCE [LARGE SCALE GENOMIC DNA]</scope>
    <source>
        <strain evidence="1 2">AF5678</strain>
    </source>
</reference>
<dbReference type="SUPFAM" id="SSF160925">
    <property type="entry name" value="PG1388-like"/>
    <property type="match status" value="1"/>
</dbReference>
<dbReference type="Pfam" id="PF11644">
    <property type="entry name" value="DUF3256"/>
    <property type="match status" value="1"/>
</dbReference>
<proteinExistence type="predicted"/>
<evidence type="ECO:0000313" key="2">
    <source>
        <dbReference type="Proteomes" id="UP000297225"/>
    </source>
</evidence>
<sequence length="220" mass="25380">MRRILLYITALGLSLVAMAQSDNMRQLFLGMPQQVVPVLTKEARAQLVDNFDKWQKGEAPAEVRNSFNGYSAITALSDDFAEVKLDTQTSLQMRRLYLDRKSYLIGLIFTSKVVPEQSVLALYDQEWKRMPEEKYFQHPEVADFFSDPAQIQLNSTKKILSTIGALSYRYSWVEGSDVLKIEVTSFEEPMTQSLYPEATKWFKASGVLYQWQLGQLRKER</sequence>
<comment type="caution">
    <text evidence="1">The sequence shown here is derived from an EMBL/GenBank/DDBJ whole genome shotgun (WGS) entry which is preliminary data.</text>
</comment>
<keyword evidence="2" id="KW-1185">Reference proteome</keyword>
<dbReference type="RefSeq" id="WP_134849037.1">
    <property type="nucleotide sequence ID" value="NZ_CP197400.1"/>
</dbReference>
<dbReference type="STRING" id="1122973.GCA_000379925_00728"/>
<protein>
    <submittedName>
        <fullName evidence="1">DUF3256 family protein</fullName>
    </submittedName>
</protein>
<evidence type="ECO:0000313" key="1">
    <source>
        <dbReference type="EMBL" id="TFH94575.1"/>
    </source>
</evidence>
<dbReference type="EMBL" id="SPNC01000106">
    <property type="protein sequence ID" value="TFH94575.1"/>
    <property type="molecule type" value="Genomic_DNA"/>
</dbReference>
<dbReference type="InterPro" id="IPR021670">
    <property type="entry name" value="DUF3256"/>
</dbReference>
<dbReference type="Proteomes" id="UP000297225">
    <property type="component" value="Unassembled WGS sequence"/>
</dbReference>
<name>A0A4Y8WQ89_9PORP</name>
<gene>
    <name evidence="1" type="ORF">E4P47_06905</name>
</gene>
<accession>A0A4Y8WQ89</accession>
<dbReference type="OrthoDB" id="1016166at2"/>